<protein>
    <recommendedName>
        <fullName evidence="3">Phytanoyl-CoA dioxygenase</fullName>
    </recommendedName>
</protein>
<dbReference type="SUPFAM" id="SSF51197">
    <property type="entry name" value="Clavaminate synthase-like"/>
    <property type="match status" value="1"/>
</dbReference>
<keyword evidence="2" id="KW-1185">Reference proteome</keyword>
<sequence>MKIKLTEQELASGVLSPEMLEIAAEQVRVNGYVLFDKVLSDEKIKGIRDAFDPIFDEFIEKRGYNTGTNRAQMFLPFMQPFIDEEVIAHPIVMSVIEKVLGKGFNCSYFASDTPMPGSDYQAVHCDIMPLFPELTVPLPPFSLVVNIPLVDVTEENGPLEVWPGGTHLNPDNANHDTLDGSVNPNLHIVRAAEGMHSEKVFMSAGSIVIRDIRMWHRGTPNNSDYRRTNLAMIYNRHWYQSSCHTQIPRETYDALSKKAQEVVRNFRIGQPAQMPWEL</sequence>
<dbReference type="OrthoDB" id="8678660at2"/>
<reference evidence="2" key="1">
    <citation type="submission" date="2018-12" db="EMBL/GenBank/DDBJ databases">
        <title>Genome sequence of Peanibacillus sp.</title>
        <authorList>
            <person name="Subramani G."/>
            <person name="Srinivasan S."/>
            <person name="Kim M.K."/>
        </authorList>
    </citation>
    <scope>NUCLEOTIDE SEQUENCE [LARGE SCALE GENOMIC DNA]</scope>
    <source>
        <strain evidence="2">18JY67-1</strain>
    </source>
</reference>
<gene>
    <name evidence="1" type="ORF">EJC50_24770</name>
</gene>
<evidence type="ECO:0008006" key="3">
    <source>
        <dbReference type="Google" id="ProtNLM"/>
    </source>
</evidence>
<dbReference type="Gene3D" id="2.60.120.620">
    <property type="entry name" value="q2cbj1_9rhob like domain"/>
    <property type="match status" value="1"/>
</dbReference>
<organism evidence="1 2">
    <name type="scientific">Paenibacillus albus</name>
    <dbReference type="NCBI Taxonomy" id="2495582"/>
    <lineage>
        <taxon>Bacteria</taxon>
        <taxon>Bacillati</taxon>
        <taxon>Bacillota</taxon>
        <taxon>Bacilli</taxon>
        <taxon>Bacillales</taxon>
        <taxon>Paenibacillaceae</taxon>
        <taxon>Paenibacillus</taxon>
    </lineage>
</organism>
<dbReference type="EMBL" id="CP034437">
    <property type="protein sequence ID" value="AZN42540.1"/>
    <property type="molecule type" value="Genomic_DNA"/>
</dbReference>
<dbReference type="GO" id="GO:0016706">
    <property type="term" value="F:2-oxoglutarate-dependent dioxygenase activity"/>
    <property type="evidence" value="ECO:0007669"/>
    <property type="project" value="UniProtKB-ARBA"/>
</dbReference>
<dbReference type="KEGG" id="palb:EJC50_24770"/>
<proteinExistence type="predicted"/>
<accession>A0A3Q8X9Q5</accession>
<evidence type="ECO:0000313" key="1">
    <source>
        <dbReference type="EMBL" id="AZN42540.1"/>
    </source>
</evidence>
<evidence type="ECO:0000313" key="2">
    <source>
        <dbReference type="Proteomes" id="UP000272528"/>
    </source>
</evidence>
<name>A0A3Q8X9Q5_9BACL</name>
<dbReference type="InterPro" id="IPR051961">
    <property type="entry name" value="Fungal_Metabolite_Diox"/>
</dbReference>
<dbReference type="Pfam" id="PF05721">
    <property type="entry name" value="PhyH"/>
    <property type="match status" value="1"/>
</dbReference>
<dbReference type="RefSeq" id="WP_126018345.1">
    <property type="nucleotide sequence ID" value="NZ_CP034437.1"/>
</dbReference>
<dbReference type="AlphaFoldDB" id="A0A3Q8X9Q5"/>
<dbReference type="PANTHER" id="PTHR37563">
    <property type="entry name" value="PHYTANOYL-COA DIOXYGENASE FAMILY PROTEIN (AFU_ORTHOLOGUE AFUA_2G03330)"/>
    <property type="match status" value="1"/>
</dbReference>
<dbReference type="PANTHER" id="PTHR37563:SF2">
    <property type="entry name" value="PHYTANOYL-COA DIOXYGENASE FAMILY PROTEIN (AFU_ORTHOLOGUE AFUA_2G03330)"/>
    <property type="match status" value="1"/>
</dbReference>
<dbReference type="Proteomes" id="UP000272528">
    <property type="component" value="Chromosome"/>
</dbReference>
<dbReference type="InterPro" id="IPR008775">
    <property type="entry name" value="Phytyl_CoA_dOase-like"/>
</dbReference>